<dbReference type="PANTHER" id="PTHR47019">
    <property type="entry name" value="LIPID II FLIPPASE MURJ"/>
    <property type="match status" value="1"/>
</dbReference>
<evidence type="ECO:0000256" key="4">
    <source>
        <dbReference type="ARBA" id="ARBA00022960"/>
    </source>
</evidence>
<evidence type="ECO:0000256" key="3">
    <source>
        <dbReference type="ARBA" id="ARBA00022692"/>
    </source>
</evidence>
<evidence type="ECO:0000313" key="10">
    <source>
        <dbReference type="EMBL" id="GAA4243916.1"/>
    </source>
</evidence>
<evidence type="ECO:0000256" key="7">
    <source>
        <dbReference type="ARBA" id="ARBA00023136"/>
    </source>
</evidence>
<reference evidence="11" key="1">
    <citation type="journal article" date="2019" name="Int. J. Syst. Evol. Microbiol.">
        <title>The Global Catalogue of Microorganisms (GCM) 10K type strain sequencing project: providing services to taxonomists for standard genome sequencing and annotation.</title>
        <authorList>
            <consortium name="The Broad Institute Genomics Platform"/>
            <consortium name="The Broad Institute Genome Sequencing Center for Infectious Disease"/>
            <person name="Wu L."/>
            <person name="Ma J."/>
        </authorList>
    </citation>
    <scope>NUCLEOTIDE SEQUENCE [LARGE SCALE GENOMIC DNA]</scope>
    <source>
        <strain evidence="11">JCM 17441</strain>
    </source>
</reference>
<feature type="transmembrane region" description="Helical" evidence="9">
    <location>
        <begin position="565"/>
        <end position="590"/>
    </location>
</feature>
<sequence length="641" mass="67644">MEPGTDPAQRGSWSTEPTVRLRPTGGGGGAHRAPDEPTQVILPAQPVPDDPGQTVRLHVGRRPEGIPLDPANAPTVALPVITPRIVADAPFVEESAPPPTAEDDSTGNVVRNSGTMAILSLVSRATGFLRAAAIAAAIGGKVVGDDYTLANNLPNQVYELLLGGVLASVLIPTLVRARKDEPDRGEAHAQRLLTLAAVALGAATLIVVLAAPLITAIYTLGNDKVTTADRDLITLLAYLLLPEIFFYGLAGIFAAILNVRGHFAAPMWTPILNNVVIIVTAGVFMLVRGGGLPTPDTITLTQVLVLGLGTTLGIIVQAAGLWPALRKTGFRWKWRFDFRKLHLRELAKLGAWMLLYVGVYQLGITVVMALAKNNQLRGGEGPAVFNNAFLIFMMAHGIVAVSVITAIMPRISAAAADGRFSDVTDQLAQGSRLASVILIPAAAVYVVLGRPLAVTLFDWGNYGYEQALATGSVVAAAGLGLVPFALSQMQTSVFYALRDTKTPALVNIGGVAVRLFLDIGFYVILPVAVVTTSLMVGTALSYVVALIVGYVLLRRRLGRLGLRRLLDTLIRLGAAAIAASLLALAVSWLIAQIIDPGKLQGIVQLLFGSAVLLAAYAAGAVFLKVPEVRQFAGMIRSRLGR</sequence>
<dbReference type="InterPro" id="IPR004268">
    <property type="entry name" value="MurJ"/>
</dbReference>
<keyword evidence="4" id="KW-0133">Cell shape</keyword>
<feature type="transmembrane region" description="Helical" evidence="9">
    <location>
        <begin position="602"/>
        <end position="623"/>
    </location>
</feature>
<evidence type="ECO:0000256" key="6">
    <source>
        <dbReference type="ARBA" id="ARBA00022989"/>
    </source>
</evidence>
<dbReference type="InterPro" id="IPR051050">
    <property type="entry name" value="Lipid_II_flippase_MurJ/MviN"/>
</dbReference>
<accession>A0ABP8CVI3</accession>
<proteinExistence type="predicted"/>
<feature type="transmembrane region" description="Helical" evidence="9">
    <location>
        <begin position="303"/>
        <end position="325"/>
    </location>
</feature>
<dbReference type="EMBL" id="BAABAT010000001">
    <property type="protein sequence ID" value="GAA4243916.1"/>
    <property type="molecule type" value="Genomic_DNA"/>
</dbReference>
<keyword evidence="2" id="KW-1003">Cell membrane</keyword>
<organism evidence="10 11">
    <name type="scientific">Dactylosporangium darangshiense</name>
    <dbReference type="NCBI Taxonomy" id="579108"/>
    <lineage>
        <taxon>Bacteria</taxon>
        <taxon>Bacillati</taxon>
        <taxon>Actinomycetota</taxon>
        <taxon>Actinomycetes</taxon>
        <taxon>Micromonosporales</taxon>
        <taxon>Micromonosporaceae</taxon>
        <taxon>Dactylosporangium</taxon>
    </lineage>
</organism>
<feature type="transmembrane region" description="Helical" evidence="9">
    <location>
        <begin position="468"/>
        <end position="486"/>
    </location>
</feature>
<feature type="transmembrane region" description="Helical" evidence="9">
    <location>
        <begin position="389"/>
        <end position="409"/>
    </location>
</feature>
<feature type="transmembrane region" description="Helical" evidence="9">
    <location>
        <begin position="232"/>
        <end position="259"/>
    </location>
</feature>
<feature type="transmembrane region" description="Helical" evidence="9">
    <location>
        <begin position="271"/>
        <end position="291"/>
    </location>
</feature>
<dbReference type="Pfam" id="PF03023">
    <property type="entry name" value="MurJ"/>
    <property type="match status" value="1"/>
</dbReference>
<dbReference type="Proteomes" id="UP001500620">
    <property type="component" value="Unassembled WGS sequence"/>
</dbReference>
<keyword evidence="5" id="KW-0573">Peptidoglycan synthesis</keyword>
<protein>
    <recommendedName>
        <fullName evidence="12">Murein biosynthesis integral membrane protein MurJ</fullName>
    </recommendedName>
</protein>
<keyword evidence="7 9" id="KW-0472">Membrane</keyword>
<evidence type="ECO:0000256" key="9">
    <source>
        <dbReference type="SAM" id="Phobius"/>
    </source>
</evidence>
<evidence type="ECO:0000313" key="11">
    <source>
        <dbReference type="Proteomes" id="UP001500620"/>
    </source>
</evidence>
<feature type="region of interest" description="Disordered" evidence="8">
    <location>
        <begin position="1"/>
        <end position="51"/>
    </location>
</feature>
<feature type="transmembrane region" description="Helical" evidence="9">
    <location>
        <begin position="506"/>
        <end position="528"/>
    </location>
</feature>
<name>A0ABP8CVI3_9ACTN</name>
<evidence type="ECO:0000256" key="5">
    <source>
        <dbReference type="ARBA" id="ARBA00022984"/>
    </source>
</evidence>
<keyword evidence="3 9" id="KW-0812">Transmembrane</keyword>
<dbReference type="PRINTS" id="PR01806">
    <property type="entry name" value="VIRFACTRMVIN"/>
</dbReference>
<feature type="transmembrane region" description="Helical" evidence="9">
    <location>
        <begin position="195"/>
        <end position="220"/>
    </location>
</feature>
<gene>
    <name evidence="10" type="ORF">GCM10022255_004870</name>
</gene>
<feature type="transmembrane region" description="Helical" evidence="9">
    <location>
        <begin position="346"/>
        <end position="369"/>
    </location>
</feature>
<keyword evidence="11" id="KW-1185">Reference proteome</keyword>
<feature type="transmembrane region" description="Helical" evidence="9">
    <location>
        <begin position="430"/>
        <end position="448"/>
    </location>
</feature>
<evidence type="ECO:0000256" key="2">
    <source>
        <dbReference type="ARBA" id="ARBA00022475"/>
    </source>
</evidence>
<evidence type="ECO:0008006" key="12">
    <source>
        <dbReference type="Google" id="ProtNLM"/>
    </source>
</evidence>
<dbReference type="NCBIfam" id="TIGR01695">
    <property type="entry name" value="murJ_mviN"/>
    <property type="match status" value="1"/>
</dbReference>
<evidence type="ECO:0000256" key="1">
    <source>
        <dbReference type="ARBA" id="ARBA00004651"/>
    </source>
</evidence>
<keyword evidence="6 9" id="KW-1133">Transmembrane helix</keyword>
<dbReference type="CDD" id="cd13123">
    <property type="entry name" value="MATE_MurJ_like"/>
    <property type="match status" value="1"/>
</dbReference>
<dbReference type="RefSeq" id="WP_345120634.1">
    <property type="nucleotide sequence ID" value="NZ_BAABAT010000001.1"/>
</dbReference>
<feature type="transmembrane region" description="Helical" evidence="9">
    <location>
        <begin position="157"/>
        <end position="175"/>
    </location>
</feature>
<comment type="subcellular location">
    <subcellularLocation>
        <location evidence="1">Cell membrane</location>
        <topology evidence="1">Multi-pass membrane protein</topology>
    </subcellularLocation>
</comment>
<evidence type="ECO:0000256" key="8">
    <source>
        <dbReference type="SAM" id="MobiDB-lite"/>
    </source>
</evidence>
<dbReference type="PANTHER" id="PTHR47019:SF1">
    <property type="entry name" value="LIPID II FLIPPASE MURJ"/>
    <property type="match status" value="1"/>
</dbReference>
<comment type="caution">
    <text evidence="10">The sequence shown here is derived from an EMBL/GenBank/DDBJ whole genome shotgun (WGS) entry which is preliminary data.</text>
</comment>
<feature type="transmembrane region" description="Helical" evidence="9">
    <location>
        <begin position="534"/>
        <end position="553"/>
    </location>
</feature>